<keyword evidence="7 15" id="KW-0812">Transmembrane</keyword>
<keyword evidence="18" id="KW-1185">Reference proteome</keyword>
<dbReference type="GeneID" id="103721205"/>
<dbReference type="InterPro" id="IPR053059">
    <property type="entry name" value="Inactive_SerThr-Kinase_ABA"/>
</dbReference>
<dbReference type="Gene3D" id="3.30.200.20">
    <property type="entry name" value="Phosphorylase Kinase, domain 1"/>
    <property type="match status" value="1"/>
</dbReference>
<keyword evidence="10" id="KW-0547">Nucleotide-binding</keyword>
<keyword evidence="12 15" id="KW-1133">Transmembrane helix</keyword>
<dbReference type="InterPro" id="IPR032675">
    <property type="entry name" value="LRR_dom_sf"/>
</dbReference>
<evidence type="ECO:0000313" key="18">
    <source>
        <dbReference type="Proteomes" id="UP000228380"/>
    </source>
</evidence>
<evidence type="ECO:0000256" key="5">
    <source>
        <dbReference type="ARBA" id="ARBA00022553"/>
    </source>
</evidence>
<evidence type="ECO:0000256" key="11">
    <source>
        <dbReference type="ARBA" id="ARBA00022840"/>
    </source>
</evidence>
<dbReference type="Pfam" id="PF00560">
    <property type="entry name" value="LRR_1"/>
    <property type="match status" value="4"/>
</dbReference>
<dbReference type="OrthoDB" id="1668230at2759"/>
<keyword evidence="5" id="KW-0597">Phosphoprotein</keyword>
<dbReference type="InterPro" id="IPR003591">
    <property type="entry name" value="Leu-rich_rpt_typical-subtyp"/>
</dbReference>
<evidence type="ECO:0000259" key="17">
    <source>
        <dbReference type="PROSITE" id="PS50011"/>
    </source>
</evidence>
<dbReference type="AlphaFoldDB" id="A0A8B8JC68"/>
<dbReference type="PANTHER" id="PTHR48003:SF5">
    <property type="entry name" value="OS07G0626500 PROTEIN"/>
    <property type="match status" value="1"/>
</dbReference>
<dbReference type="GO" id="GO:0004672">
    <property type="term" value="F:protein kinase activity"/>
    <property type="evidence" value="ECO:0007669"/>
    <property type="project" value="InterPro"/>
</dbReference>
<evidence type="ECO:0000256" key="2">
    <source>
        <dbReference type="ARBA" id="ARBA00004236"/>
    </source>
</evidence>
<dbReference type="InterPro" id="IPR000719">
    <property type="entry name" value="Prot_kinase_dom"/>
</dbReference>
<dbReference type="InterPro" id="IPR001245">
    <property type="entry name" value="Ser-Thr/Tyr_kinase_cat_dom"/>
</dbReference>
<evidence type="ECO:0000256" key="4">
    <source>
        <dbReference type="ARBA" id="ARBA00022475"/>
    </source>
</evidence>
<feature type="transmembrane region" description="Helical" evidence="15">
    <location>
        <begin position="605"/>
        <end position="627"/>
    </location>
</feature>
<dbReference type="FunFam" id="3.80.10.10:FF:000095">
    <property type="entry name" value="LRR receptor-like serine/threonine-protein kinase GSO1"/>
    <property type="match status" value="1"/>
</dbReference>
<evidence type="ECO:0000256" key="3">
    <source>
        <dbReference type="ARBA" id="ARBA00009592"/>
    </source>
</evidence>
<dbReference type="PROSITE" id="PS51450">
    <property type="entry name" value="LRR"/>
    <property type="match status" value="2"/>
</dbReference>
<evidence type="ECO:0000256" key="7">
    <source>
        <dbReference type="ARBA" id="ARBA00022692"/>
    </source>
</evidence>
<feature type="chain" id="PRO_5034159080" evidence="16">
    <location>
        <begin position="19"/>
        <end position="1061"/>
    </location>
</feature>
<evidence type="ECO:0000256" key="16">
    <source>
        <dbReference type="SAM" id="SignalP"/>
    </source>
</evidence>
<dbReference type="InterPro" id="IPR001611">
    <property type="entry name" value="Leu-rich_rpt"/>
</dbReference>
<comment type="similarity">
    <text evidence="3">Belongs to the RLP family.</text>
</comment>
<keyword evidence="19" id="KW-0418">Kinase</keyword>
<dbReference type="Pfam" id="PF08263">
    <property type="entry name" value="LRRNT_2"/>
    <property type="match status" value="1"/>
</dbReference>
<dbReference type="FunFam" id="3.80.10.10:FF:000213">
    <property type="entry name" value="Tyrosine-sulfated glycopeptide receptor 1"/>
    <property type="match status" value="1"/>
</dbReference>
<dbReference type="Pfam" id="PF13855">
    <property type="entry name" value="LRR_8"/>
    <property type="match status" value="2"/>
</dbReference>
<dbReference type="Gene3D" id="3.80.10.10">
    <property type="entry name" value="Ribonuclease Inhibitor"/>
    <property type="match status" value="2"/>
</dbReference>
<dbReference type="SMART" id="SM00369">
    <property type="entry name" value="LRR_TYP"/>
    <property type="match status" value="5"/>
</dbReference>
<feature type="signal peptide" evidence="16">
    <location>
        <begin position="1"/>
        <end position="18"/>
    </location>
</feature>
<dbReference type="SUPFAM" id="SSF52047">
    <property type="entry name" value="RNI-like"/>
    <property type="match status" value="1"/>
</dbReference>
<evidence type="ECO:0000313" key="19">
    <source>
        <dbReference type="RefSeq" id="XP_026665861.2"/>
    </source>
</evidence>
<dbReference type="InterPro" id="IPR011009">
    <property type="entry name" value="Kinase-like_dom_sf"/>
</dbReference>
<dbReference type="Pfam" id="PF07714">
    <property type="entry name" value="PK_Tyr_Ser-Thr"/>
    <property type="match status" value="1"/>
</dbReference>
<gene>
    <name evidence="19" type="primary">LOC103721205</name>
</gene>
<evidence type="ECO:0000256" key="13">
    <source>
        <dbReference type="ARBA" id="ARBA00023136"/>
    </source>
</evidence>
<keyword evidence="13 15" id="KW-0472">Membrane</keyword>
<evidence type="ECO:0000256" key="14">
    <source>
        <dbReference type="ARBA" id="ARBA00023170"/>
    </source>
</evidence>
<dbReference type="PROSITE" id="PS50011">
    <property type="entry name" value="PROTEIN_KINASE_DOM"/>
    <property type="match status" value="1"/>
</dbReference>
<keyword evidence="14 19" id="KW-0675">Receptor</keyword>
<dbReference type="PANTHER" id="PTHR48003">
    <property type="entry name" value="OS07G0626500 PROTEIN"/>
    <property type="match status" value="1"/>
</dbReference>
<evidence type="ECO:0000256" key="1">
    <source>
        <dbReference type="ARBA" id="ARBA00004167"/>
    </source>
</evidence>
<evidence type="ECO:0000256" key="9">
    <source>
        <dbReference type="ARBA" id="ARBA00022737"/>
    </source>
</evidence>
<organism evidence="18 19">
    <name type="scientific">Phoenix dactylifera</name>
    <name type="common">Date palm</name>
    <dbReference type="NCBI Taxonomy" id="42345"/>
    <lineage>
        <taxon>Eukaryota</taxon>
        <taxon>Viridiplantae</taxon>
        <taxon>Streptophyta</taxon>
        <taxon>Embryophyta</taxon>
        <taxon>Tracheophyta</taxon>
        <taxon>Spermatophyta</taxon>
        <taxon>Magnoliopsida</taxon>
        <taxon>Liliopsida</taxon>
        <taxon>Arecaceae</taxon>
        <taxon>Coryphoideae</taxon>
        <taxon>Phoeniceae</taxon>
        <taxon>Phoenix</taxon>
    </lineage>
</organism>
<keyword evidence="19" id="KW-0808">Transferase</keyword>
<keyword evidence="9" id="KW-0677">Repeat</keyword>
<dbReference type="Proteomes" id="UP000228380">
    <property type="component" value="Unplaced"/>
</dbReference>
<dbReference type="GO" id="GO:0005524">
    <property type="term" value="F:ATP binding"/>
    <property type="evidence" value="ECO:0007669"/>
    <property type="project" value="UniProtKB-KW"/>
</dbReference>
<dbReference type="KEGG" id="pda:103721205"/>
<dbReference type="GO" id="GO:0005886">
    <property type="term" value="C:plasma membrane"/>
    <property type="evidence" value="ECO:0007669"/>
    <property type="project" value="UniProtKB-SubCell"/>
</dbReference>
<dbReference type="FunFam" id="3.30.200.20:FF:000486">
    <property type="entry name" value="Leucine-rich repeat receptor-like protein kinase"/>
    <property type="match status" value="1"/>
</dbReference>
<dbReference type="Gene3D" id="1.10.510.10">
    <property type="entry name" value="Transferase(Phosphotransferase) domain 1"/>
    <property type="match status" value="1"/>
</dbReference>
<comment type="subcellular location">
    <subcellularLocation>
        <location evidence="2">Cell membrane</location>
    </subcellularLocation>
    <subcellularLocation>
        <location evidence="1">Membrane</location>
        <topology evidence="1">Single-pass membrane protein</topology>
    </subcellularLocation>
</comment>
<reference evidence="19" key="1">
    <citation type="submission" date="2025-08" db="UniProtKB">
        <authorList>
            <consortium name="RefSeq"/>
        </authorList>
    </citation>
    <scope>IDENTIFICATION</scope>
    <source>
        <tissue evidence="19">Young leaves</tissue>
    </source>
</reference>
<evidence type="ECO:0000256" key="15">
    <source>
        <dbReference type="SAM" id="Phobius"/>
    </source>
</evidence>
<dbReference type="InterPro" id="IPR013210">
    <property type="entry name" value="LRR_N_plant-typ"/>
</dbReference>
<dbReference type="SUPFAM" id="SSF52058">
    <property type="entry name" value="L domain-like"/>
    <property type="match status" value="1"/>
</dbReference>
<evidence type="ECO:0000256" key="12">
    <source>
        <dbReference type="ARBA" id="ARBA00022989"/>
    </source>
</evidence>
<sequence length="1061" mass="115345">MYLRLLLFYSLLLPSALGHIPSSFSHDVRCLLEFKKGIVSDPSGLVLSSWTPPRPPESNYSGASAPACPSSWHGVSCDASGTAVTAVSLDDLGLGGEIKFAALAGMRLLGDLSLSGNFLTGRLVPALGSLSSLQRLDLSGNLFYGPISGRIAELWNLQHLNLSCNAFSGVFPTGFQNLPGLKELDLRSNGLSGHIGSVLSEMRNVEYLDLSGNEFYGGLLMESGNLSSLANAVKYANLSSNKLNGSFFSSDSLRLFRNLEVLDVGNNQLSGELPSFDSLRNLKTLRAGRNQLSGLIPEELFGSTMPLTELDLSGNRFTGYVRTINSTTLKVLNLSLNALSGPLPSNLGSCVSVDLSKNILSSDLSVMQHWGESLEIVDLSSNALSGSIPNDIPLCRSLISIKISNNSLAGSLPSVLGSCPKLSDVDLSLNKFTGPILPSLFMSSTSMNLSVDQFTGPFPLQGPHSIESLVLPSYNHLESLDLSDNQLSGSLPPEIGSLQRLKLLDLGRNALSGELPSEIGELDGLEFLDLSVNHFKGRIPEMPQRSLEVFNISYNDLSGPVPQNLQRFPRSSFHPGNAFLILPDDTDALEDNTRSAQHSRFRTSIWAAIIVCSFGAVMLIVVVLLAAQKMWFKEYCGKNEFKGPAIIRDANPLRFDLHYTHNSEAKDSLPVPISFSCKHLLASSSRSTSRQGDLVTNTAECSYSKYGSDSAFLELGELKNFPSTIEYKSSLGLPLPSAPHYIDSHLTEQPAVWHVGSPDRLVGELFFFDDSLVFTADELSRAPAEILGRGSFGTKYKAILDCGHVLTIRLLHSGLLKQQKEFAREAKRIGTIGHPNIISVRGYCWGPTEQGRLIIADYANGYSLADYLYESTPGRYSQVSVSQRLKIAIDVAQCLYYLHDRGLPHGNLKPSNIVLKQPDLTAQLTDFSLHCLMARRGTAQQMLNSRALGYQAPELTTASNPCPSLKADIYAFGVILMELLTRRSASDIISGRVGAVDLTDWIQQYVRQGRAGECFDKDIADGEAATKVMEELLAVSLRCILPVKERPNIKTVIEDLQSIAI</sequence>
<keyword evidence="8 16" id="KW-0732">Signal</keyword>
<name>A0A8B8JC68_PHODC</name>
<evidence type="ECO:0000256" key="6">
    <source>
        <dbReference type="ARBA" id="ARBA00022614"/>
    </source>
</evidence>
<keyword evidence="11" id="KW-0067">ATP-binding</keyword>
<feature type="domain" description="Protein kinase" evidence="17">
    <location>
        <begin position="781"/>
        <end position="1059"/>
    </location>
</feature>
<accession>A0A8B8JC68</accession>
<keyword evidence="6" id="KW-0433">Leucine-rich repeat</keyword>
<evidence type="ECO:0000256" key="10">
    <source>
        <dbReference type="ARBA" id="ARBA00022741"/>
    </source>
</evidence>
<dbReference type="RefSeq" id="XP_026665861.2">
    <property type="nucleotide sequence ID" value="XM_026810060.2"/>
</dbReference>
<evidence type="ECO:0000256" key="8">
    <source>
        <dbReference type="ARBA" id="ARBA00022729"/>
    </source>
</evidence>
<keyword evidence="4" id="KW-1003">Cell membrane</keyword>
<dbReference type="SUPFAM" id="SSF56112">
    <property type="entry name" value="Protein kinase-like (PK-like)"/>
    <property type="match status" value="1"/>
</dbReference>
<protein>
    <submittedName>
        <fullName evidence="19">Probable inactive receptor kinase At5g10020</fullName>
    </submittedName>
</protein>
<proteinExistence type="inferred from homology"/>